<dbReference type="Proteomes" id="UP001186974">
    <property type="component" value="Unassembled WGS sequence"/>
</dbReference>
<reference evidence="1" key="1">
    <citation type="submission" date="2024-09" db="EMBL/GenBank/DDBJ databases">
        <title>Black Yeasts Isolated from many extreme environments.</title>
        <authorList>
            <person name="Coleine C."/>
            <person name="Stajich J.E."/>
            <person name="Selbmann L."/>
        </authorList>
    </citation>
    <scope>NUCLEOTIDE SEQUENCE</scope>
    <source>
        <strain evidence="1">CCFEE 5737</strain>
    </source>
</reference>
<comment type="caution">
    <text evidence="1">The sequence shown here is derived from an EMBL/GenBank/DDBJ whole genome shotgun (WGS) entry which is preliminary data.</text>
</comment>
<dbReference type="EMBL" id="JAWDJW010000142">
    <property type="protein sequence ID" value="KAK3081512.1"/>
    <property type="molecule type" value="Genomic_DNA"/>
</dbReference>
<protein>
    <submittedName>
        <fullName evidence="1">Uncharacterized protein</fullName>
    </submittedName>
</protein>
<evidence type="ECO:0000313" key="2">
    <source>
        <dbReference type="Proteomes" id="UP001186974"/>
    </source>
</evidence>
<sequence length="237" mass="26844">MKSWLSDYNSALDVRDARDKAQSTYINACTVFLPAQCLLYSHLTTTHADNKLADRTAQLTSTLSFQSNPAAPTPASPATKAVRPETSAKARSPLASPFGRRHDDRKEEDPTDTLTRLRADLAATQKSRADLQAQLKPLSEELSSLKTQRERDKRSISILEKDKLALERKVRDREEEIKMRKKLVEDAQDEMVSLGLELSMSAQQQGRLKAENEELVRRWVEYKGKEAERWNEGSGWS</sequence>
<evidence type="ECO:0000313" key="1">
    <source>
        <dbReference type="EMBL" id="KAK3081512.1"/>
    </source>
</evidence>
<name>A0ACC3DXZ8_9PEZI</name>
<accession>A0ACC3DXZ8</accession>
<keyword evidence="2" id="KW-1185">Reference proteome</keyword>
<organism evidence="1 2">
    <name type="scientific">Coniosporium uncinatum</name>
    <dbReference type="NCBI Taxonomy" id="93489"/>
    <lineage>
        <taxon>Eukaryota</taxon>
        <taxon>Fungi</taxon>
        <taxon>Dikarya</taxon>
        <taxon>Ascomycota</taxon>
        <taxon>Pezizomycotina</taxon>
        <taxon>Dothideomycetes</taxon>
        <taxon>Dothideomycetes incertae sedis</taxon>
        <taxon>Coniosporium</taxon>
    </lineage>
</organism>
<proteinExistence type="predicted"/>
<gene>
    <name evidence="1" type="ORF">LTS18_005889</name>
</gene>